<dbReference type="CDD" id="cd04724">
    <property type="entry name" value="Tryptophan_synthase_alpha"/>
    <property type="match status" value="1"/>
</dbReference>
<evidence type="ECO:0000256" key="8">
    <source>
        <dbReference type="ARBA" id="ARBA00049047"/>
    </source>
</evidence>
<evidence type="ECO:0000256" key="4">
    <source>
        <dbReference type="ARBA" id="ARBA00022605"/>
    </source>
</evidence>
<dbReference type="InterPro" id="IPR018204">
    <property type="entry name" value="Trp_synthase_alpha_AS"/>
</dbReference>
<dbReference type="Pfam" id="PF00290">
    <property type="entry name" value="Trp_syntA"/>
    <property type="match status" value="1"/>
</dbReference>
<dbReference type="GO" id="GO:0004834">
    <property type="term" value="F:tryptophan synthase activity"/>
    <property type="evidence" value="ECO:0007669"/>
    <property type="project" value="UniProtKB-UniRule"/>
</dbReference>
<dbReference type="SUPFAM" id="SSF51366">
    <property type="entry name" value="Ribulose-phoshate binding barrel"/>
    <property type="match status" value="1"/>
</dbReference>
<accession>I7A819</accession>
<dbReference type="UniPathway" id="UPA00035">
    <property type="reaction ID" value="UER00044"/>
</dbReference>
<keyword evidence="12" id="KW-1185">Reference proteome</keyword>
<sequence>MKIRDSIDVVNKDNKKALAVFLTAGFPDKNKFIEYAKAAIDGGADILEIGIPFSDPLADGPVIQASSSIALKKKFTIKDIFNFIETIRNYSDIPAVLMGYANPINKYGKEKFLIDSSNSGANGLIVPDIPLEEYDFFFPANKYGLDIILLTTPASSDERIKNIDRKSAGFVYCVSVTGTTGADKKFDDSTVEHLKRTYSLITKNKMMIGFGISKPEDIRKFYDYADGFIVGSRIIKSILEGVEPAGISEAIKQFRNACN</sequence>
<name>I7A819_MELRP</name>
<dbReference type="EMBL" id="CP003557">
    <property type="protein sequence ID" value="AFN76016.1"/>
    <property type="molecule type" value="Genomic_DNA"/>
</dbReference>
<comment type="pathway">
    <text evidence="2 9">Amino-acid biosynthesis; L-tryptophan biosynthesis; L-tryptophan from chorismate: step 5/5.</text>
</comment>
<evidence type="ECO:0000256" key="2">
    <source>
        <dbReference type="ARBA" id="ARBA00004733"/>
    </source>
</evidence>
<dbReference type="GO" id="GO:0005829">
    <property type="term" value="C:cytosol"/>
    <property type="evidence" value="ECO:0007669"/>
    <property type="project" value="TreeGrafter"/>
</dbReference>
<dbReference type="Proteomes" id="UP000009011">
    <property type="component" value="Chromosome"/>
</dbReference>
<dbReference type="FunFam" id="3.20.20.70:FF:000037">
    <property type="entry name" value="Tryptophan synthase alpha chain"/>
    <property type="match status" value="1"/>
</dbReference>
<feature type="active site" description="Proton acceptor" evidence="9">
    <location>
        <position position="48"/>
    </location>
</feature>
<keyword evidence="5 9" id="KW-0822">Tryptophan biosynthesis</keyword>
<dbReference type="InterPro" id="IPR002028">
    <property type="entry name" value="Trp_synthase_suA"/>
</dbReference>
<feature type="active site" description="Proton acceptor" evidence="9">
    <location>
        <position position="59"/>
    </location>
</feature>
<evidence type="ECO:0000313" key="12">
    <source>
        <dbReference type="Proteomes" id="UP000009011"/>
    </source>
</evidence>
<dbReference type="Gene3D" id="3.20.20.70">
    <property type="entry name" value="Aldolase class I"/>
    <property type="match status" value="1"/>
</dbReference>
<evidence type="ECO:0000256" key="6">
    <source>
        <dbReference type="ARBA" id="ARBA00023141"/>
    </source>
</evidence>
<dbReference type="AlphaFoldDB" id="I7A819"/>
<evidence type="ECO:0000256" key="9">
    <source>
        <dbReference type="HAMAP-Rule" id="MF_00131"/>
    </source>
</evidence>
<dbReference type="HOGENOM" id="CLU_016734_0_0_10"/>
<keyword evidence="6 9" id="KW-0057">Aromatic amino acid biosynthesis</keyword>
<dbReference type="PATRIC" id="fig|1191523.3.peg.2923"/>
<evidence type="ECO:0000256" key="10">
    <source>
        <dbReference type="RuleBase" id="RU003662"/>
    </source>
</evidence>
<dbReference type="InterPro" id="IPR011060">
    <property type="entry name" value="RibuloseP-bd_barrel"/>
</dbReference>
<comment type="catalytic activity">
    <reaction evidence="8 9">
        <text>(1S,2R)-1-C-(indol-3-yl)glycerol 3-phosphate + L-serine = D-glyceraldehyde 3-phosphate + L-tryptophan + H2O</text>
        <dbReference type="Rhea" id="RHEA:10532"/>
        <dbReference type="ChEBI" id="CHEBI:15377"/>
        <dbReference type="ChEBI" id="CHEBI:33384"/>
        <dbReference type="ChEBI" id="CHEBI:57912"/>
        <dbReference type="ChEBI" id="CHEBI:58866"/>
        <dbReference type="ChEBI" id="CHEBI:59776"/>
        <dbReference type="EC" id="4.2.1.20"/>
    </reaction>
</comment>
<dbReference type="InterPro" id="IPR013785">
    <property type="entry name" value="Aldolase_TIM"/>
</dbReference>
<dbReference type="PANTHER" id="PTHR43406:SF1">
    <property type="entry name" value="TRYPTOPHAN SYNTHASE ALPHA CHAIN, CHLOROPLASTIC"/>
    <property type="match status" value="1"/>
</dbReference>
<dbReference type="NCBIfam" id="TIGR00262">
    <property type="entry name" value="trpA"/>
    <property type="match status" value="1"/>
</dbReference>
<dbReference type="KEGG" id="mro:MROS_2786"/>
<evidence type="ECO:0000256" key="3">
    <source>
        <dbReference type="ARBA" id="ARBA00011270"/>
    </source>
</evidence>
<comment type="function">
    <text evidence="1 9">The alpha subunit is responsible for the aldol cleavage of indoleglycerol phosphate to indole and glyceraldehyde 3-phosphate.</text>
</comment>
<reference evidence="11 12" key="1">
    <citation type="journal article" date="2013" name="PLoS ONE">
        <title>Genomic analysis of Melioribacter roseus, facultatively anaerobic organotrophic bacterium representing a novel deep lineage within Bacteriodetes/Chlorobi group.</title>
        <authorList>
            <person name="Kadnikov V.V."/>
            <person name="Mardanov A.V."/>
            <person name="Podosokorskaya O.A."/>
            <person name="Gavrilov S.N."/>
            <person name="Kublanov I.V."/>
            <person name="Beletsky A.V."/>
            <person name="Bonch-Osmolovskaya E.A."/>
            <person name="Ravin N.V."/>
        </authorList>
    </citation>
    <scope>NUCLEOTIDE SEQUENCE [LARGE SCALE GENOMIC DNA]</scope>
    <source>
        <strain evidence="12">JCM 17771 / P3M-2</strain>
    </source>
</reference>
<gene>
    <name evidence="9" type="primary">trpA</name>
    <name evidence="11" type="ordered locus">MROS_2786</name>
</gene>
<keyword evidence="7 9" id="KW-0456">Lyase</keyword>
<dbReference type="HAMAP" id="MF_00131">
    <property type="entry name" value="Trp_synth_alpha"/>
    <property type="match status" value="1"/>
</dbReference>
<protein>
    <recommendedName>
        <fullName evidence="9">Tryptophan synthase alpha chain</fullName>
        <ecNumber evidence="9">4.2.1.20</ecNumber>
    </recommendedName>
</protein>
<organism evidence="11 12">
    <name type="scientific">Melioribacter roseus (strain DSM 23840 / JCM 17771 / VKM B-2668 / P3M-2)</name>
    <dbReference type="NCBI Taxonomy" id="1191523"/>
    <lineage>
        <taxon>Bacteria</taxon>
        <taxon>Pseudomonadati</taxon>
        <taxon>Ignavibacteriota</taxon>
        <taxon>Ignavibacteria</taxon>
        <taxon>Ignavibacteriales</taxon>
        <taxon>Melioribacteraceae</taxon>
        <taxon>Melioribacter</taxon>
    </lineage>
</organism>
<dbReference type="RefSeq" id="WP_014857446.1">
    <property type="nucleotide sequence ID" value="NC_018178.1"/>
</dbReference>
<comment type="subunit">
    <text evidence="3 9">Tetramer of two alpha and two beta chains.</text>
</comment>
<evidence type="ECO:0000256" key="5">
    <source>
        <dbReference type="ARBA" id="ARBA00022822"/>
    </source>
</evidence>
<dbReference type="eggNOG" id="COG0159">
    <property type="taxonomic scope" value="Bacteria"/>
</dbReference>
<dbReference type="PROSITE" id="PS00167">
    <property type="entry name" value="TRP_SYNTHASE_ALPHA"/>
    <property type="match status" value="1"/>
</dbReference>
<evidence type="ECO:0000313" key="11">
    <source>
        <dbReference type="EMBL" id="AFN76016.1"/>
    </source>
</evidence>
<dbReference type="OrthoDB" id="9804578at2"/>
<dbReference type="EC" id="4.2.1.20" evidence="9"/>
<comment type="similarity">
    <text evidence="9 10">Belongs to the TrpA family.</text>
</comment>
<keyword evidence="4 9" id="KW-0028">Amino-acid biosynthesis</keyword>
<evidence type="ECO:0000256" key="7">
    <source>
        <dbReference type="ARBA" id="ARBA00023239"/>
    </source>
</evidence>
<dbReference type="PANTHER" id="PTHR43406">
    <property type="entry name" value="TRYPTOPHAN SYNTHASE, ALPHA CHAIN"/>
    <property type="match status" value="1"/>
</dbReference>
<proteinExistence type="inferred from homology"/>
<evidence type="ECO:0000256" key="1">
    <source>
        <dbReference type="ARBA" id="ARBA00003365"/>
    </source>
</evidence>
<dbReference type="STRING" id="1191523.MROS_2786"/>